<dbReference type="EMBL" id="CP144749">
    <property type="protein sequence ID" value="WVZ73106.1"/>
    <property type="molecule type" value="Genomic_DNA"/>
</dbReference>
<accession>A0AAQ3WTL0</accession>
<dbReference type="AlphaFoldDB" id="A0AAQ3WTL0"/>
<organism evidence="1 2">
    <name type="scientific">Paspalum notatum var. saurae</name>
    <dbReference type="NCBI Taxonomy" id="547442"/>
    <lineage>
        <taxon>Eukaryota</taxon>
        <taxon>Viridiplantae</taxon>
        <taxon>Streptophyta</taxon>
        <taxon>Embryophyta</taxon>
        <taxon>Tracheophyta</taxon>
        <taxon>Spermatophyta</taxon>
        <taxon>Magnoliopsida</taxon>
        <taxon>Liliopsida</taxon>
        <taxon>Poales</taxon>
        <taxon>Poaceae</taxon>
        <taxon>PACMAD clade</taxon>
        <taxon>Panicoideae</taxon>
        <taxon>Andropogonodae</taxon>
        <taxon>Paspaleae</taxon>
        <taxon>Paspalinae</taxon>
        <taxon>Paspalum</taxon>
    </lineage>
</organism>
<proteinExistence type="predicted"/>
<evidence type="ECO:0000313" key="1">
    <source>
        <dbReference type="EMBL" id="WVZ73106.1"/>
    </source>
</evidence>
<sequence length="445" mass="47621">MWPPSACAVGNPLLQKVHLYGCLVPPSSSSSLLALAARFFCSSALSSASPPLGDDDDVLAPPSSSLFLLSWLINDGSMCSVSSSAAGTSEPRGRRRSCRRLLRWWVDRRSAEHVVPVRFPDCPERLGAVAHGRPVVPDGPHAAECELQQRLERAFDGGRPREVRVEHVGGVAGDEPGHGPSRAEALLHLALGLDGAARGGELHEEDAEGVDVAAVRELARLEVLRVQVPRRALHLRGHVRGGAGAGAGAEAGEAEVGDLGAERVGEEDVGGLDVAVDDGVVRVHVEVGDGVRHVDGDVEAGAQVQEPAAAPVQVLPQRAVGHVLHHHHPLLAALQKRTRLWCWIRAMIFTSLRNSTSTCGFCIRGLPRFTATTVPSGRTPRYTAPNPPCPILSDGEKLLVARRISSMEKTELWNDAGRRCCCRPPFRYSPRADTAIDRQGSETRG</sequence>
<gene>
    <name evidence="1" type="ORF">U9M48_021454</name>
</gene>
<protein>
    <submittedName>
        <fullName evidence="1">Uncharacterized protein</fullName>
    </submittedName>
</protein>
<reference evidence="1 2" key="1">
    <citation type="submission" date="2024-02" db="EMBL/GenBank/DDBJ databases">
        <title>High-quality chromosome-scale genome assembly of Pensacola bahiagrass (Paspalum notatum Flugge var. saurae).</title>
        <authorList>
            <person name="Vega J.M."/>
            <person name="Podio M."/>
            <person name="Orjuela J."/>
            <person name="Siena L.A."/>
            <person name="Pessino S.C."/>
            <person name="Combes M.C."/>
            <person name="Mariac C."/>
            <person name="Albertini E."/>
            <person name="Pupilli F."/>
            <person name="Ortiz J.P.A."/>
            <person name="Leblanc O."/>
        </authorList>
    </citation>
    <scope>NUCLEOTIDE SEQUENCE [LARGE SCALE GENOMIC DNA]</scope>
    <source>
        <strain evidence="1">R1</strain>
        <tissue evidence="1">Leaf</tissue>
    </source>
</reference>
<dbReference type="Proteomes" id="UP001341281">
    <property type="component" value="Chromosome 05"/>
</dbReference>
<keyword evidence="2" id="KW-1185">Reference proteome</keyword>
<evidence type="ECO:0000313" key="2">
    <source>
        <dbReference type="Proteomes" id="UP001341281"/>
    </source>
</evidence>
<name>A0AAQ3WTL0_PASNO</name>